<feature type="compositionally biased region" description="Basic residues" evidence="1">
    <location>
        <begin position="177"/>
        <end position="187"/>
    </location>
</feature>
<name>A0A7S0G8B1_9STRA</name>
<protein>
    <submittedName>
        <fullName evidence="2">Uncharacterized protein</fullName>
    </submittedName>
</protein>
<organism evidence="2">
    <name type="scientific">Proboscia inermis</name>
    <dbReference type="NCBI Taxonomy" id="420281"/>
    <lineage>
        <taxon>Eukaryota</taxon>
        <taxon>Sar</taxon>
        <taxon>Stramenopiles</taxon>
        <taxon>Ochrophyta</taxon>
        <taxon>Bacillariophyta</taxon>
        <taxon>Coscinodiscophyceae</taxon>
        <taxon>Rhizosoleniophycidae</taxon>
        <taxon>Rhizosoleniales</taxon>
        <taxon>Rhizosoleniaceae</taxon>
        <taxon>Proboscia</taxon>
    </lineage>
</organism>
<feature type="region of interest" description="Disordered" evidence="1">
    <location>
        <begin position="177"/>
        <end position="198"/>
    </location>
</feature>
<gene>
    <name evidence="2" type="ORF">PINE0816_LOCUS909</name>
</gene>
<dbReference type="EMBL" id="HBEL01001924">
    <property type="protein sequence ID" value="CAD8404804.1"/>
    <property type="molecule type" value="Transcribed_RNA"/>
</dbReference>
<accession>A0A7S0G8B1</accession>
<evidence type="ECO:0000256" key="1">
    <source>
        <dbReference type="SAM" id="MobiDB-lite"/>
    </source>
</evidence>
<evidence type="ECO:0000313" key="2">
    <source>
        <dbReference type="EMBL" id="CAD8404804.1"/>
    </source>
</evidence>
<feature type="region of interest" description="Disordered" evidence="1">
    <location>
        <begin position="1"/>
        <end position="25"/>
    </location>
</feature>
<proteinExistence type="predicted"/>
<reference evidence="2" key="1">
    <citation type="submission" date="2021-01" db="EMBL/GenBank/DDBJ databases">
        <authorList>
            <person name="Corre E."/>
            <person name="Pelletier E."/>
            <person name="Niang G."/>
            <person name="Scheremetjew M."/>
            <person name="Finn R."/>
            <person name="Kale V."/>
            <person name="Holt S."/>
            <person name="Cochrane G."/>
            <person name="Meng A."/>
            <person name="Brown T."/>
            <person name="Cohen L."/>
        </authorList>
    </citation>
    <scope>NUCLEOTIDE SEQUENCE</scope>
    <source>
        <strain evidence="2">CCAP1064/1</strain>
    </source>
</reference>
<dbReference type="AlphaFoldDB" id="A0A7S0G8B1"/>
<sequence>MVPPPLVQDIGAHNPNGNNGGGAMTDDEVVNRALQHNKVNSGSMSLLPQQDAAGNLSQQPRSCQVVCTETDATKQIRRGEAVWVGGQWFRVSSSVKLAKQPPRALAPSSVTLQKERSKKNEMDGYKLDFSTNTLPLDKLLNPVALQNVINAKKARQRLESLGVSSNKSASGVLRKKRNISLRHHGGHHVGGSSAFGGNNAEEIKTARADPALGFSQARRHGCTTDVKEMYLATIEDIPREEMDMYKLLVSAKLIEEGEPMQRPRMKQKNLNGDGKPKKRRYYVKKGQKMTNVHLENTEIGAILAAAAERQQQGKSVGDGGM</sequence>